<dbReference type="Proteomes" id="UP000244496">
    <property type="component" value="Chromosome"/>
</dbReference>
<accession>A0A2S0UM72</accession>
<dbReference type="PANTHER" id="PTHR41286:SF1">
    <property type="entry name" value="HNH NUCLEASE YAJD-RELATED"/>
    <property type="match status" value="1"/>
</dbReference>
<dbReference type="AlphaFoldDB" id="A0A2S0UM72"/>
<dbReference type="Pfam" id="PF01844">
    <property type="entry name" value="HNH"/>
    <property type="match status" value="1"/>
</dbReference>
<feature type="domain" description="HNH nuclease" evidence="6">
    <location>
        <begin position="53"/>
        <end position="103"/>
    </location>
</feature>
<evidence type="ECO:0000256" key="3">
    <source>
        <dbReference type="ARBA" id="ARBA00038412"/>
    </source>
</evidence>
<dbReference type="GO" id="GO:0016787">
    <property type="term" value="F:hydrolase activity"/>
    <property type="evidence" value="ECO:0007669"/>
    <property type="project" value="UniProtKB-KW"/>
</dbReference>
<evidence type="ECO:0000313" key="7">
    <source>
        <dbReference type="EMBL" id="AWB48891.1"/>
    </source>
</evidence>
<evidence type="ECO:0000256" key="4">
    <source>
        <dbReference type="ARBA" id="ARBA00040194"/>
    </source>
</evidence>
<dbReference type="GO" id="GO:0008270">
    <property type="term" value="F:zinc ion binding"/>
    <property type="evidence" value="ECO:0007669"/>
    <property type="project" value="InterPro"/>
</dbReference>
<dbReference type="Gene3D" id="1.10.30.50">
    <property type="match status" value="1"/>
</dbReference>
<keyword evidence="1" id="KW-0540">Nuclease</keyword>
<dbReference type="InterPro" id="IPR003615">
    <property type="entry name" value="HNH_nuc"/>
</dbReference>
<dbReference type="GO" id="GO:0003676">
    <property type="term" value="F:nucleic acid binding"/>
    <property type="evidence" value="ECO:0007669"/>
    <property type="project" value="InterPro"/>
</dbReference>
<dbReference type="GO" id="GO:0004519">
    <property type="term" value="F:endonuclease activity"/>
    <property type="evidence" value="ECO:0007669"/>
    <property type="project" value="UniProtKB-KW"/>
</dbReference>
<evidence type="ECO:0000313" key="8">
    <source>
        <dbReference type="Proteomes" id="UP000244496"/>
    </source>
</evidence>
<name>A0A2S0UM72_9RHOB</name>
<evidence type="ECO:0000256" key="1">
    <source>
        <dbReference type="ARBA" id="ARBA00022722"/>
    </source>
</evidence>
<organism evidence="7 8">
    <name type="scientific">Paragemmobacter aquarius</name>
    <dbReference type="NCBI Taxonomy" id="2169400"/>
    <lineage>
        <taxon>Bacteria</taxon>
        <taxon>Pseudomonadati</taxon>
        <taxon>Pseudomonadota</taxon>
        <taxon>Alphaproteobacteria</taxon>
        <taxon>Rhodobacterales</taxon>
        <taxon>Paracoccaceae</taxon>
        <taxon>Paragemmobacter</taxon>
    </lineage>
</organism>
<dbReference type="OrthoDB" id="5292295at2"/>
<protein>
    <recommendedName>
        <fullName evidence="4">Putative HNH nuclease YajD</fullName>
    </recommendedName>
</protein>
<gene>
    <name evidence="7" type="ORF">HYN69_10605</name>
</gene>
<dbReference type="SMART" id="SM00507">
    <property type="entry name" value="HNHc"/>
    <property type="match status" value="1"/>
</dbReference>
<proteinExistence type="inferred from homology"/>
<evidence type="ECO:0000259" key="6">
    <source>
        <dbReference type="SMART" id="SM00507"/>
    </source>
</evidence>
<dbReference type="GO" id="GO:0005829">
    <property type="term" value="C:cytosol"/>
    <property type="evidence" value="ECO:0007669"/>
    <property type="project" value="TreeGrafter"/>
</dbReference>
<dbReference type="RefSeq" id="WP_108435710.1">
    <property type="nucleotide sequence ID" value="NZ_CP028918.1"/>
</dbReference>
<sequence>MPSRAPRLCDCGLTVPFGERCGCKAAGDADRKARHDRKRPSSSQRGYTGAWDKAKKGFLDRHPWCRFCGKAATLVDHIKPHKRDPVLFWDKSNWQPLCITCHSSSKQMIERRESKR</sequence>
<dbReference type="SUPFAM" id="SSF161229">
    <property type="entry name" value="E6 C-terminal domain-like"/>
    <property type="match status" value="1"/>
</dbReference>
<keyword evidence="8" id="KW-1185">Reference proteome</keyword>
<reference evidence="7 8" key="1">
    <citation type="submission" date="2018-04" db="EMBL/GenBank/DDBJ databases">
        <title>Genome sequencing of Gemmobacter.</title>
        <authorList>
            <person name="Yi H."/>
            <person name="Baek M.-G."/>
        </authorList>
    </citation>
    <scope>NUCLEOTIDE SEQUENCE [LARGE SCALE GENOMIC DNA]</scope>
    <source>
        <strain evidence="7 8">HYN0069</strain>
    </source>
</reference>
<evidence type="ECO:0000256" key="2">
    <source>
        <dbReference type="ARBA" id="ARBA00022801"/>
    </source>
</evidence>
<dbReference type="EMBL" id="CP028918">
    <property type="protein sequence ID" value="AWB48891.1"/>
    <property type="molecule type" value="Genomic_DNA"/>
</dbReference>
<dbReference type="KEGG" id="geh:HYN69_10605"/>
<dbReference type="PANTHER" id="PTHR41286">
    <property type="entry name" value="HNH NUCLEASE YAJD-RELATED"/>
    <property type="match status" value="1"/>
</dbReference>
<dbReference type="CDD" id="cd00085">
    <property type="entry name" value="HNHc"/>
    <property type="match status" value="1"/>
</dbReference>
<comment type="similarity">
    <text evidence="3">Belongs to the HNH nuclease family.</text>
</comment>
<evidence type="ECO:0000256" key="5">
    <source>
        <dbReference type="SAM" id="MobiDB-lite"/>
    </source>
</evidence>
<dbReference type="InterPro" id="IPR002711">
    <property type="entry name" value="HNH"/>
</dbReference>
<keyword evidence="7" id="KW-0255">Endonuclease</keyword>
<dbReference type="InterPro" id="IPR038575">
    <property type="entry name" value="E6_sf"/>
</dbReference>
<keyword evidence="2" id="KW-0378">Hydrolase</keyword>
<feature type="region of interest" description="Disordered" evidence="5">
    <location>
        <begin position="24"/>
        <end position="49"/>
    </location>
</feature>